<sequence>MGIPDPFISNPINLCESESCIPDQTRFHRSALKPVCEKLTVMQPRVLVLLLDTLATSFSCVMQPLPPSPYPSGDPLLPHHLPTALGVSPNPARVAACYDTCTRSSFPRPAIRNGLGPNVHFFSRVESRAWDFNIPNRIALGCGAYLSQSIIAKTRAGGRPGISCGARQHLWKLHLLVIPLIVLGRSLPNGEHASPSHPLRQTPTKPSVWAVLLQSMMYTGKGRCRLPSSLSCNVGEPWCVQDVGNKLPAPLACHVNIPECLTLATHSRGSTVRALGRSPGSKATPAACRIR</sequence>
<dbReference type="EMBL" id="FP929105">
    <property type="protein sequence ID" value="CBX92997.1"/>
    <property type="molecule type" value="Genomic_DNA"/>
</dbReference>
<evidence type="ECO:0000313" key="2">
    <source>
        <dbReference type="Proteomes" id="UP000002668"/>
    </source>
</evidence>
<protein>
    <submittedName>
        <fullName evidence="1">Predicted protein</fullName>
    </submittedName>
</protein>
<gene>
    <name evidence="1" type="ORF">LEMA_P038980.1</name>
</gene>
<dbReference type="Proteomes" id="UP000002668">
    <property type="component" value="Genome"/>
</dbReference>
<dbReference type="HOGENOM" id="CLU_956675_0_0_1"/>
<proteinExistence type="predicted"/>
<evidence type="ECO:0000313" key="1">
    <source>
        <dbReference type="EMBL" id="CBX92997.1"/>
    </source>
</evidence>
<dbReference type="InParanoid" id="E4ZND8"/>
<keyword evidence="2" id="KW-1185">Reference proteome</keyword>
<reference evidence="2" key="1">
    <citation type="journal article" date="2011" name="Nat. Commun.">
        <title>Effector diversification within compartments of the Leptosphaeria maculans genome affected by Repeat-Induced Point mutations.</title>
        <authorList>
            <person name="Rouxel T."/>
            <person name="Grandaubert J."/>
            <person name="Hane J.K."/>
            <person name="Hoede C."/>
            <person name="van de Wouw A.P."/>
            <person name="Couloux A."/>
            <person name="Dominguez V."/>
            <person name="Anthouard V."/>
            <person name="Bally P."/>
            <person name="Bourras S."/>
            <person name="Cozijnsen A.J."/>
            <person name="Ciuffetti L.M."/>
            <person name="Degrave A."/>
            <person name="Dilmaghani A."/>
            <person name="Duret L."/>
            <person name="Fudal I."/>
            <person name="Goodwin S.B."/>
            <person name="Gout L."/>
            <person name="Glaser N."/>
            <person name="Linglin J."/>
            <person name="Kema G.H.J."/>
            <person name="Lapalu N."/>
            <person name="Lawrence C.B."/>
            <person name="May K."/>
            <person name="Meyer M."/>
            <person name="Ollivier B."/>
            <person name="Poulain J."/>
            <person name="Schoch C.L."/>
            <person name="Simon A."/>
            <person name="Spatafora J.W."/>
            <person name="Stachowiak A."/>
            <person name="Turgeon B.G."/>
            <person name="Tyler B.M."/>
            <person name="Vincent D."/>
            <person name="Weissenbach J."/>
            <person name="Amselem J."/>
            <person name="Quesneville H."/>
            <person name="Oliver R.P."/>
            <person name="Wincker P."/>
            <person name="Balesdent M.-H."/>
            <person name="Howlett B.J."/>
        </authorList>
    </citation>
    <scope>NUCLEOTIDE SEQUENCE [LARGE SCALE GENOMIC DNA]</scope>
    <source>
        <strain evidence="2">JN3 / isolate v23.1.3 / race Av1-4-5-6-7-8</strain>
    </source>
</reference>
<dbReference type="VEuPathDB" id="FungiDB:LEMA_P038980.1"/>
<name>E4ZND8_LEPMJ</name>
<dbReference type="AlphaFoldDB" id="E4ZND8"/>
<organism evidence="2">
    <name type="scientific">Leptosphaeria maculans (strain JN3 / isolate v23.1.3 / race Av1-4-5-6-7-8)</name>
    <name type="common">Blackleg fungus</name>
    <name type="synonym">Phoma lingam</name>
    <dbReference type="NCBI Taxonomy" id="985895"/>
    <lineage>
        <taxon>Eukaryota</taxon>
        <taxon>Fungi</taxon>
        <taxon>Dikarya</taxon>
        <taxon>Ascomycota</taxon>
        <taxon>Pezizomycotina</taxon>
        <taxon>Dothideomycetes</taxon>
        <taxon>Pleosporomycetidae</taxon>
        <taxon>Pleosporales</taxon>
        <taxon>Pleosporineae</taxon>
        <taxon>Leptosphaeriaceae</taxon>
        <taxon>Plenodomus</taxon>
        <taxon>Plenodomus lingam/Leptosphaeria maculans species complex</taxon>
    </lineage>
</organism>
<accession>E4ZND8</accession>